<dbReference type="AlphaFoldDB" id="A0A7X0VHZ7"/>
<dbReference type="InterPro" id="IPR050366">
    <property type="entry name" value="BP-dependent_transpt_permease"/>
</dbReference>
<keyword evidence="6 7" id="KW-0472">Membrane</keyword>
<protein>
    <submittedName>
        <fullName evidence="10">ABC transporter permease subunit</fullName>
    </submittedName>
</protein>
<feature type="transmembrane region" description="Helical" evidence="7">
    <location>
        <begin position="247"/>
        <end position="265"/>
    </location>
</feature>
<name>A0A7X0VHZ7_9BACL</name>
<evidence type="ECO:0000256" key="6">
    <source>
        <dbReference type="ARBA" id="ARBA00023136"/>
    </source>
</evidence>
<gene>
    <name evidence="10" type="ORF">H7C19_28745</name>
</gene>
<dbReference type="EMBL" id="JACJVP010000051">
    <property type="protein sequence ID" value="MBB6674677.1"/>
    <property type="molecule type" value="Genomic_DNA"/>
</dbReference>
<dbReference type="InterPro" id="IPR000515">
    <property type="entry name" value="MetI-like"/>
</dbReference>
<evidence type="ECO:0000256" key="8">
    <source>
        <dbReference type="SAM" id="MobiDB-lite"/>
    </source>
</evidence>
<dbReference type="InterPro" id="IPR025966">
    <property type="entry name" value="OppC_N"/>
</dbReference>
<dbReference type="CDD" id="cd06261">
    <property type="entry name" value="TM_PBP2"/>
    <property type="match status" value="1"/>
</dbReference>
<feature type="transmembrane region" description="Helical" evidence="7">
    <location>
        <begin position="194"/>
        <end position="227"/>
    </location>
</feature>
<evidence type="ECO:0000256" key="4">
    <source>
        <dbReference type="ARBA" id="ARBA00022692"/>
    </source>
</evidence>
<evidence type="ECO:0000256" key="7">
    <source>
        <dbReference type="RuleBase" id="RU363032"/>
    </source>
</evidence>
<reference evidence="10 11" key="1">
    <citation type="submission" date="2020-08" db="EMBL/GenBank/DDBJ databases">
        <title>Cohnella phylogeny.</title>
        <authorList>
            <person name="Dunlap C."/>
        </authorList>
    </citation>
    <scope>NUCLEOTIDE SEQUENCE [LARGE SCALE GENOMIC DNA]</scope>
    <source>
        <strain evidence="10 11">DSM 28246</strain>
    </source>
</reference>
<dbReference type="PANTHER" id="PTHR43386:SF1">
    <property type="entry name" value="D,D-DIPEPTIDE TRANSPORT SYSTEM PERMEASE PROTEIN DDPC-RELATED"/>
    <property type="match status" value="1"/>
</dbReference>
<keyword evidence="2 7" id="KW-0813">Transport</keyword>
<feature type="region of interest" description="Disordered" evidence="8">
    <location>
        <begin position="272"/>
        <end position="300"/>
    </location>
</feature>
<accession>A0A7X0VHZ7</accession>
<dbReference type="Proteomes" id="UP000547209">
    <property type="component" value="Unassembled WGS sequence"/>
</dbReference>
<feature type="transmembrane region" description="Helical" evidence="7">
    <location>
        <begin position="142"/>
        <end position="159"/>
    </location>
</feature>
<dbReference type="Pfam" id="PF12911">
    <property type="entry name" value="OppC_N"/>
    <property type="match status" value="1"/>
</dbReference>
<evidence type="ECO:0000256" key="1">
    <source>
        <dbReference type="ARBA" id="ARBA00004651"/>
    </source>
</evidence>
<dbReference type="PROSITE" id="PS50928">
    <property type="entry name" value="ABC_TM1"/>
    <property type="match status" value="1"/>
</dbReference>
<dbReference type="InterPro" id="IPR035906">
    <property type="entry name" value="MetI-like_sf"/>
</dbReference>
<keyword evidence="4 7" id="KW-0812">Transmembrane</keyword>
<feature type="transmembrane region" description="Helical" evidence="7">
    <location>
        <begin position="79"/>
        <end position="104"/>
    </location>
</feature>
<keyword evidence="5 7" id="KW-1133">Transmembrane helix</keyword>
<comment type="subcellular location">
    <subcellularLocation>
        <location evidence="1 7">Cell membrane</location>
        <topology evidence="1 7">Multi-pass membrane protein</topology>
    </subcellularLocation>
</comment>
<evidence type="ECO:0000259" key="9">
    <source>
        <dbReference type="PROSITE" id="PS50928"/>
    </source>
</evidence>
<evidence type="ECO:0000256" key="3">
    <source>
        <dbReference type="ARBA" id="ARBA00022475"/>
    </source>
</evidence>
<dbReference type="GO" id="GO:0005886">
    <property type="term" value="C:plasma membrane"/>
    <property type="evidence" value="ECO:0007669"/>
    <property type="project" value="UniProtKB-SubCell"/>
</dbReference>
<feature type="transmembrane region" description="Helical" evidence="7">
    <location>
        <begin position="15"/>
        <end position="38"/>
    </location>
</feature>
<feature type="domain" description="ABC transmembrane type-1" evidence="9">
    <location>
        <begin position="77"/>
        <end position="266"/>
    </location>
</feature>
<evidence type="ECO:0000313" key="10">
    <source>
        <dbReference type="EMBL" id="MBB6674677.1"/>
    </source>
</evidence>
<keyword evidence="11" id="KW-1185">Reference proteome</keyword>
<dbReference type="Gene3D" id="1.10.3720.10">
    <property type="entry name" value="MetI-like"/>
    <property type="match status" value="1"/>
</dbReference>
<proteinExistence type="inferred from homology"/>
<dbReference type="RefSeq" id="WP_185672538.1">
    <property type="nucleotide sequence ID" value="NZ_JACJVP010000051.1"/>
</dbReference>
<comment type="caution">
    <text evidence="10">The sequence shown here is derived from an EMBL/GenBank/DDBJ whole genome shotgun (WGS) entry which is preliminary data.</text>
</comment>
<organism evidence="10 11">
    <name type="scientific">Cohnella nanjingensis</name>
    <dbReference type="NCBI Taxonomy" id="1387779"/>
    <lineage>
        <taxon>Bacteria</taxon>
        <taxon>Bacillati</taxon>
        <taxon>Bacillota</taxon>
        <taxon>Bacilli</taxon>
        <taxon>Bacillales</taxon>
        <taxon>Paenibacillaceae</taxon>
        <taxon>Cohnella</taxon>
    </lineage>
</organism>
<dbReference type="SUPFAM" id="SSF161098">
    <property type="entry name" value="MetI-like"/>
    <property type="match status" value="1"/>
</dbReference>
<comment type="similarity">
    <text evidence="7">Belongs to the binding-protein-dependent transport system permease family.</text>
</comment>
<sequence length="300" mass="32167">MNVLLRVLSPARRRWALILALALLLAIVVCGLLAPYLAPHDPNLVDFAHKLEGPSSDYPLGTDQLGRCLLSRLLYGTQVSLGLALLIVSSCLVLGLAIGFLAGYAGGIVDSLVMRACDAILAFPSLILAISLIAVWGAGWKQMAVALIIVQTVYYARFVRGLVNQLKQQTYIVAARVSGTSPFRMMSRHIVPNLLPPLLVVVSLEIGWVIMDISALSFVGLGVQAPMAEWGAMINEGKSFIRSHPRLMIAPGAMIFILVALLNVVGDAVGERKGAGSPLRKKAKTSGLLETANKEVSHER</sequence>
<evidence type="ECO:0000313" key="11">
    <source>
        <dbReference type="Proteomes" id="UP000547209"/>
    </source>
</evidence>
<dbReference type="Pfam" id="PF00528">
    <property type="entry name" value="BPD_transp_1"/>
    <property type="match status" value="1"/>
</dbReference>
<dbReference type="GO" id="GO:0055085">
    <property type="term" value="P:transmembrane transport"/>
    <property type="evidence" value="ECO:0007669"/>
    <property type="project" value="InterPro"/>
</dbReference>
<feature type="transmembrane region" description="Helical" evidence="7">
    <location>
        <begin position="116"/>
        <end position="136"/>
    </location>
</feature>
<dbReference type="PANTHER" id="PTHR43386">
    <property type="entry name" value="OLIGOPEPTIDE TRANSPORT SYSTEM PERMEASE PROTEIN APPC"/>
    <property type="match status" value="1"/>
</dbReference>
<keyword evidence="3" id="KW-1003">Cell membrane</keyword>
<evidence type="ECO:0000256" key="5">
    <source>
        <dbReference type="ARBA" id="ARBA00022989"/>
    </source>
</evidence>
<evidence type="ECO:0000256" key="2">
    <source>
        <dbReference type="ARBA" id="ARBA00022448"/>
    </source>
</evidence>